<dbReference type="AlphaFoldDB" id="A0ABD3VSC5"/>
<comment type="caution">
    <text evidence="2">The sequence shown here is derived from an EMBL/GenBank/DDBJ whole genome shotgun (WGS) entry which is preliminary data.</text>
</comment>
<evidence type="ECO:0000313" key="2">
    <source>
        <dbReference type="EMBL" id="KAL3863305.1"/>
    </source>
</evidence>
<dbReference type="Proteomes" id="UP001634394">
    <property type="component" value="Unassembled WGS sequence"/>
</dbReference>
<organism evidence="2 3">
    <name type="scientific">Sinanodonta woodiana</name>
    <name type="common">Chinese pond mussel</name>
    <name type="synonym">Anodonta woodiana</name>
    <dbReference type="NCBI Taxonomy" id="1069815"/>
    <lineage>
        <taxon>Eukaryota</taxon>
        <taxon>Metazoa</taxon>
        <taxon>Spiralia</taxon>
        <taxon>Lophotrochozoa</taxon>
        <taxon>Mollusca</taxon>
        <taxon>Bivalvia</taxon>
        <taxon>Autobranchia</taxon>
        <taxon>Heteroconchia</taxon>
        <taxon>Palaeoheterodonta</taxon>
        <taxon>Unionida</taxon>
        <taxon>Unionoidea</taxon>
        <taxon>Unionidae</taxon>
        <taxon>Unioninae</taxon>
        <taxon>Sinanodonta</taxon>
    </lineage>
</organism>
<reference evidence="2 3" key="1">
    <citation type="submission" date="2024-11" db="EMBL/GenBank/DDBJ databases">
        <title>Chromosome-level genome assembly of the freshwater bivalve Anodonta woodiana.</title>
        <authorList>
            <person name="Chen X."/>
        </authorList>
    </citation>
    <scope>NUCLEOTIDE SEQUENCE [LARGE SCALE GENOMIC DNA]</scope>
    <source>
        <strain evidence="2">MN2024</strain>
        <tissue evidence="2">Gills</tissue>
    </source>
</reference>
<evidence type="ECO:0000313" key="3">
    <source>
        <dbReference type="Proteomes" id="UP001634394"/>
    </source>
</evidence>
<keyword evidence="3" id="KW-1185">Reference proteome</keyword>
<name>A0ABD3VSC5_SINWO</name>
<gene>
    <name evidence="2" type="ORF">ACJMK2_005070</name>
</gene>
<evidence type="ECO:0000256" key="1">
    <source>
        <dbReference type="SAM" id="MobiDB-lite"/>
    </source>
</evidence>
<feature type="region of interest" description="Disordered" evidence="1">
    <location>
        <begin position="1"/>
        <end position="44"/>
    </location>
</feature>
<sequence length="95" mass="10108">MAGIGVNKRTSTSEHRRGMILNGKPVNVADMSHPPKKKSKDEPASKVVLIVSPGQQRVFKNLFAGNLPLISRQKISTDNIAGAVVTKIDNDGSGS</sequence>
<accession>A0ABD3VSC5</accession>
<protein>
    <submittedName>
        <fullName evidence="2">Uncharacterized protein</fullName>
    </submittedName>
</protein>
<proteinExistence type="predicted"/>
<dbReference type="EMBL" id="JBJQND010000010">
    <property type="protein sequence ID" value="KAL3863305.1"/>
    <property type="molecule type" value="Genomic_DNA"/>
</dbReference>